<feature type="region of interest" description="Disordered" evidence="6">
    <location>
        <begin position="171"/>
        <end position="233"/>
    </location>
</feature>
<dbReference type="STRING" id="650164.K5WUY8"/>
<dbReference type="FunCoup" id="K5WUY8">
    <property type="interactions" value="58"/>
</dbReference>
<organism evidence="8 9">
    <name type="scientific">Phanerochaete carnosa (strain HHB-10118-sp)</name>
    <name type="common">White-rot fungus</name>
    <name type="synonym">Peniophora carnosa</name>
    <dbReference type="NCBI Taxonomy" id="650164"/>
    <lineage>
        <taxon>Eukaryota</taxon>
        <taxon>Fungi</taxon>
        <taxon>Dikarya</taxon>
        <taxon>Basidiomycota</taxon>
        <taxon>Agaricomycotina</taxon>
        <taxon>Agaricomycetes</taxon>
        <taxon>Polyporales</taxon>
        <taxon>Phanerochaetaceae</taxon>
        <taxon>Phanerochaete</taxon>
    </lineage>
</organism>
<evidence type="ECO:0000313" key="8">
    <source>
        <dbReference type="EMBL" id="EKM54282.1"/>
    </source>
</evidence>
<keyword evidence="4 5" id="KW-0904">Protein phosphatase</keyword>
<reference evidence="8 9" key="1">
    <citation type="journal article" date="2012" name="BMC Genomics">
        <title>Comparative genomics of the white-rot fungi, Phanerochaete carnosa and P. chrysosporium, to elucidate the genetic basis of the distinct wood types they colonize.</title>
        <authorList>
            <person name="Suzuki H."/>
            <person name="MacDonald J."/>
            <person name="Syed K."/>
            <person name="Salamov A."/>
            <person name="Hori C."/>
            <person name="Aerts A."/>
            <person name="Henrissat B."/>
            <person name="Wiebenga A."/>
            <person name="vanKuyk P.A."/>
            <person name="Barry K."/>
            <person name="Lindquist E."/>
            <person name="LaButti K."/>
            <person name="Lapidus A."/>
            <person name="Lucas S."/>
            <person name="Coutinho P."/>
            <person name="Gong Y."/>
            <person name="Samejima M."/>
            <person name="Mahadevan R."/>
            <person name="Abou-Zaid M."/>
            <person name="de Vries R.P."/>
            <person name="Igarashi K."/>
            <person name="Yadav J.S."/>
            <person name="Grigoriev I.V."/>
            <person name="Master E.R."/>
        </authorList>
    </citation>
    <scope>NUCLEOTIDE SEQUENCE [LARGE SCALE GENOMIC DNA]</scope>
    <source>
        <strain evidence="8 9">HHB-10118-sp</strain>
    </source>
</reference>
<dbReference type="InterPro" id="IPR000222">
    <property type="entry name" value="PP2C_BS"/>
</dbReference>
<keyword evidence="3 5" id="KW-0378">Hydrolase</keyword>
<dbReference type="SUPFAM" id="SSF81606">
    <property type="entry name" value="PP2C-like"/>
    <property type="match status" value="1"/>
</dbReference>
<evidence type="ECO:0000256" key="2">
    <source>
        <dbReference type="ARBA" id="ARBA00022723"/>
    </source>
</evidence>
<evidence type="ECO:0000256" key="4">
    <source>
        <dbReference type="ARBA" id="ARBA00022912"/>
    </source>
</evidence>
<dbReference type="GO" id="GO:0004722">
    <property type="term" value="F:protein serine/threonine phosphatase activity"/>
    <property type="evidence" value="ECO:0007669"/>
    <property type="project" value="InterPro"/>
</dbReference>
<keyword evidence="2" id="KW-0479">Metal-binding</keyword>
<name>K5WUY8_PHACS</name>
<dbReference type="PANTHER" id="PTHR13832">
    <property type="entry name" value="PROTEIN PHOSPHATASE 2C"/>
    <property type="match status" value="1"/>
</dbReference>
<sequence length="390" mass="42568">MSPVAIDLSSNPTVPPVSQEVVTGTREEDVFPDQLSFKCAVTESKGPRRFMEDAHSIIVPFTGIHGQGFFAIFDGHAGKHAAEWCGQNFSLCLLNALRQSPQDPIPDILNQTFHDVDVNLTKLSEESEGKMHSGCTAVTAFLRLEDADGKQSFLPTGFDPLAVTADMIEGDAESGEESPESTTSTKQSKRSKLKNALRSLGPSSHNRRASQPDSASPTSPQQSLPAKDKERIYTPTPDLRLRRVLYCANAGDARGVLCRAGKAVRLTYDHKGTDKQEAKRIMDAGGFVMSGRVNGVLAVTRSLGDSSMKEYVVGAPYTTETDLTEEDEFMILACDGLWDVVDDQGAVDIARFIADPKKAADELLDHAYRNYSTDNVTVLVVRFRNPPRSQ</sequence>
<dbReference type="Pfam" id="PF00481">
    <property type="entry name" value="PP2C"/>
    <property type="match status" value="2"/>
</dbReference>
<dbReference type="AlphaFoldDB" id="K5WUY8"/>
<evidence type="ECO:0000256" key="6">
    <source>
        <dbReference type="SAM" id="MobiDB-lite"/>
    </source>
</evidence>
<evidence type="ECO:0000256" key="5">
    <source>
        <dbReference type="RuleBase" id="RU003465"/>
    </source>
</evidence>
<dbReference type="HOGENOM" id="CLU_013173_1_1_1"/>
<feature type="domain" description="PPM-type phosphatase" evidence="7">
    <location>
        <begin position="38"/>
        <end position="383"/>
    </location>
</feature>
<proteinExistence type="inferred from homology"/>
<dbReference type="Proteomes" id="UP000008370">
    <property type="component" value="Unassembled WGS sequence"/>
</dbReference>
<dbReference type="InParanoid" id="K5WUY8"/>
<accession>K5WUY8</accession>
<dbReference type="SMART" id="SM00332">
    <property type="entry name" value="PP2Cc"/>
    <property type="match status" value="1"/>
</dbReference>
<dbReference type="OrthoDB" id="10264738at2759"/>
<evidence type="ECO:0000313" key="9">
    <source>
        <dbReference type="Proteomes" id="UP000008370"/>
    </source>
</evidence>
<protein>
    <recommendedName>
        <fullName evidence="7">PPM-type phosphatase domain-containing protein</fullName>
    </recommendedName>
</protein>
<evidence type="ECO:0000256" key="3">
    <source>
        <dbReference type="ARBA" id="ARBA00022801"/>
    </source>
</evidence>
<feature type="compositionally biased region" description="Polar residues" evidence="6">
    <location>
        <begin position="201"/>
        <end position="224"/>
    </location>
</feature>
<dbReference type="CDD" id="cd00143">
    <property type="entry name" value="PP2Cc"/>
    <property type="match status" value="1"/>
</dbReference>
<dbReference type="GO" id="GO:0046872">
    <property type="term" value="F:metal ion binding"/>
    <property type="evidence" value="ECO:0007669"/>
    <property type="project" value="UniProtKB-KW"/>
</dbReference>
<dbReference type="InterPro" id="IPR001932">
    <property type="entry name" value="PPM-type_phosphatase-like_dom"/>
</dbReference>
<dbReference type="RefSeq" id="XP_007396981.1">
    <property type="nucleotide sequence ID" value="XM_007396919.1"/>
</dbReference>
<dbReference type="KEGG" id="pco:PHACADRAFT_258027"/>
<evidence type="ECO:0000256" key="1">
    <source>
        <dbReference type="ARBA" id="ARBA00006702"/>
    </source>
</evidence>
<dbReference type="PROSITE" id="PS51746">
    <property type="entry name" value="PPM_2"/>
    <property type="match status" value="1"/>
</dbReference>
<keyword evidence="9" id="KW-1185">Reference proteome</keyword>
<dbReference type="GeneID" id="18917008"/>
<dbReference type="InterPro" id="IPR015655">
    <property type="entry name" value="PP2C"/>
</dbReference>
<dbReference type="InterPro" id="IPR036457">
    <property type="entry name" value="PPM-type-like_dom_sf"/>
</dbReference>
<comment type="similarity">
    <text evidence="1 5">Belongs to the PP2C family.</text>
</comment>
<gene>
    <name evidence="8" type="ORF">PHACADRAFT_258027</name>
</gene>
<evidence type="ECO:0000259" key="7">
    <source>
        <dbReference type="PROSITE" id="PS51746"/>
    </source>
</evidence>
<dbReference type="EMBL" id="JH930473">
    <property type="protein sequence ID" value="EKM54282.1"/>
    <property type="molecule type" value="Genomic_DNA"/>
</dbReference>
<dbReference type="Gene3D" id="3.60.40.10">
    <property type="entry name" value="PPM-type phosphatase domain"/>
    <property type="match status" value="1"/>
</dbReference>
<dbReference type="PROSITE" id="PS01032">
    <property type="entry name" value="PPM_1"/>
    <property type="match status" value="1"/>
</dbReference>
<dbReference type="PANTHER" id="PTHR13832:SF837">
    <property type="entry name" value="PROTEIN PHOSPHATASE 2C-LIKE DOMAIN-CONTAINING PROTEIN 1"/>
    <property type="match status" value="1"/>
</dbReference>